<feature type="domain" description="DUF5126" evidence="3">
    <location>
        <begin position="127"/>
        <end position="227"/>
    </location>
</feature>
<dbReference type="Pfam" id="PF16323">
    <property type="entry name" value="DUF4959"/>
    <property type="match status" value="1"/>
</dbReference>
<evidence type="ECO:0000259" key="3">
    <source>
        <dbReference type="Pfam" id="PF17166"/>
    </source>
</evidence>
<accession>A0A0P0F6D9</accession>
<dbReference type="KEGG" id="btho:Btheta7330_05141"/>
<dbReference type="InterPro" id="IPR032527">
    <property type="entry name" value="DUF4959"/>
</dbReference>
<dbReference type="Gene3D" id="2.60.120.260">
    <property type="entry name" value="Galactose-binding domain-like"/>
    <property type="match status" value="1"/>
</dbReference>
<dbReference type="InterPro" id="IPR008979">
    <property type="entry name" value="Galactose-bd-like_sf"/>
</dbReference>
<dbReference type="SUPFAM" id="SSF49785">
    <property type="entry name" value="Galactose-binding domain-like"/>
    <property type="match status" value="1"/>
</dbReference>
<evidence type="ECO:0000313" key="7">
    <source>
        <dbReference type="EMBL" id="RHD86121.1"/>
    </source>
</evidence>
<evidence type="ECO:0000259" key="2">
    <source>
        <dbReference type="Pfam" id="PF16391"/>
    </source>
</evidence>
<proteinExistence type="predicted"/>
<dbReference type="InterPro" id="IPR033431">
    <property type="entry name" value="DUF5126"/>
</dbReference>
<dbReference type="Proteomes" id="UP000284785">
    <property type="component" value="Unassembled WGS sequence"/>
</dbReference>
<dbReference type="RefSeq" id="WP_055219075.1">
    <property type="nucleotide sequence ID" value="NZ_CABJDH010000015.1"/>
</dbReference>
<organism evidence="6 11">
    <name type="scientific">Bacteroides thetaiotaomicron</name>
    <dbReference type="NCBI Taxonomy" id="818"/>
    <lineage>
        <taxon>Bacteria</taxon>
        <taxon>Pseudomonadati</taxon>
        <taxon>Bacteroidota</taxon>
        <taxon>Bacteroidia</taxon>
        <taxon>Bacteroidales</taxon>
        <taxon>Bacteroidaceae</taxon>
        <taxon>Bacteroides</taxon>
    </lineage>
</organism>
<dbReference type="Pfam" id="PF16391">
    <property type="entry name" value="DUF5000"/>
    <property type="match status" value="1"/>
</dbReference>
<reference evidence="7 9" key="2">
    <citation type="submission" date="2018-08" db="EMBL/GenBank/DDBJ databases">
        <title>A genome reference for cultivated species of the human gut microbiota.</title>
        <authorList>
            <person name="Zou Y."/>
            <person name="Xue W."/>
            <person name="Luo G."/>
        </authorList>
    </citation>
    <scope>NUCLEOTIDE SEQUENCE [LARGE SCALE GENOMIC DNA]</scope>
    <source>
        <strain evidence="7 9">AM30-26</strain>
    </source>
</reference>
<dbReference type="EMBL" id="JAGZEE010000001">
    <property type="protein sequence ID" value="MBS5409192.1"/>
    <property type="molecule type" value="Genomic_DNA"/>
</dbReference>
<name>A0A0P0F6D9_BACT4</name>
<evidence type="ECO:0000313" key="4">
    <source>
        <dbReference type="EMBL" id="CUQ03510.1"/>
    </source>
</evidence>
<dbReference type="InterPro" id="IPR032164">
    <property type="entry name" value="DUF5000"/>
</dbReference>
<dbReference type="EMBL" id="CZBI01000003">
    <property type="protein sequence ID" value="CUQ03510.1"/>
    <property type="molecule type" value="Genomic_DNA"/>
</dbReference>
<evidence type="ECO:0000259" key="1">
    <source>
        <dbReference type="Pfam" id="PF16323"/>
    </source>
</evidence>
<dbReference type="Proteomes" id="UP000095541">
    <property type="component" value="Unassembled WGS sequence"/>
</dbReference>
<dbReference type="AlphaFoldDB" id="A0A0P0F6D9"/>
<dbReference type="Pfam" id="PF17166">
    <property type="entry name" value="DUF5126"/>
    <property type="match status" value="1"/>
</dbReference>
<evidence type="ECO:0000313" key="5">
    <source>
        <dbReference type="EMBL" id="KAB4315431.1"/>
    </source>
</evidence>
<dbReference type="Proteomes" id="UP000782901">
    <property type="component" value="Unassembled WGS sequence"/>
</dbReference>
<evidence type="ECO:0000313" key="10">
    <source>
        <dbReference type="Proteomes" id="UP000440614"/>
    </source>
</evidence>
<gene>
    <name evidence="7" type="ORF">DW780_16605</name>
    <name evidence="4" type="ORF">ERS852557_02525</name>
    <name evidence="5" type="ORF">GAO51_02205</name>
    <name evidence="6" type="ORF">KHY35_00515</name>
</gene>
<evidence type="ECO:0000313" key="11">
    <source>
        <dbReference type="Proteomes" id="UP000782901"/>
    </source>
</evidence>
<dbReference type="EMBL" id="WCSY01000002">
    <property type="protein sequence ID" value="KAB4315431.1"/>
    <property type="molecule type" value="Genomic_DNA"/>
</dbReference>
<dbReference type="EMBL" id="QSJP01000015">
    <property type="protein sequence ID" value="RHD86121.1"/>
    <property type="molecule type" value="Genomic_DNA"/>
</dbReference>
<reference evidence="4 8" key="1">
    <citation type="submission" date="2015-09" db="EMBL/GenBank/DDBJ databases">
        <authorList>
            <consortium name="Pathogen Informatics"/>
        </authorList>
    </citation>
    <scope>NUCLEOTIDE SEQUENCE [LARGE SCALE GENOMIC DNA]</scope>
    <source>
        <strain evidence="4 8">2789STDY5834945</strain>
    </source>
</reference>
<dbReference type="Proteomes" id="UP000440614">
    <property type="component" value="Unassembled WGS sequence"/>
</dbReference>
<evidence type="ECO:0000313" key="9">
    <source>
        <dbReference type="Proteomes" id="UP000284785"/>
    </source>
</evidence>
<evidence type="ECO:0000313" key="6">
    <source>
        <dbReference type="EMBL" id="MBS5409192.1"/>
    </source>
</evidence>
<reference evidence="5 10" key="3">
    <citation type="journal article" date="2019" name="Nat. Med.">
        <title>A library of human gut bacterial isolates paired with longitudinal multiomics data enables mechanistic microbiome research.</title>
        <authorList>
            <person name="Poyet M."/>
            <person name="Groussin M."/>
            <person name="Gibbons S.M."/>
            <person name="Avila-Pacheco J."/>
            <person name="Jiang X."/>
            <person name="Kearney S.M."/>
            <person name="Perrotta A.R."/>
            <person name="Berdy B."/>
            <person name="Zhao S."/>
            <person name="Lieberman T.D."/>
            <person name="Swanson P.K."/>
            <person name="Smith M."/>
            <person name="Roesemann S."/>
            <person name="Alexander J.E."/>
            <person name="Rich S.A."/>
            <person name="Livny J."/>
            <person name="Vlamakis H."/>
            <person name="Clish C."/>
            <person name="Bullock K."/>
            <person name="Deik A."/>
            <person name="Scott J."/>
            <person name="Pierce K.A."/>
            <person name="Xavier R.J."/>
            <person name="Alm E.J."/>
        </authorList>
    </citation>
    <scope>NUCLEOTIDE SEQUENCE [LARGE SCALE GENOMIC DNA]</scope>
    <source>
        <strain evidence="5 10">BIOML-A188</strain>
    </source>
</reference>
<reference evidence="6" key="4">
    <citation type="submission" date="2021-02" db="EMBL/GenBank/DDBJ databases">
        <title>Infant gut strain persistence is associated with maternal origin, phylogeny, and functional potential including surface adhesion and iron acquisition.</title>
        <authorList>
            <person name="Lou Y.C."/>
        </authorList>
    </citation>
    <scope>NUCLEOTIDE SEQUENCE</scope>
    <source>
        <strain evidence="6">L3_082_243G1_dasL3_082_243G1_maxbin2.maxbin.015s ta_sub</strain>
    </source>
</reference>
<feature type="domain" description="DUF5000" evidence="2">
    <location>
        <begin position="262"/>
        <end position="398"/>
    </location>
</feature>
<feature type="domain" description="DUF4959" evidence="1">
    <location>
        <begin position="19"/>
        <end position="125"/>
    </location>
</feature>
<dbReference type="PATRIC" id="fig|818.23.peg.5297"/>
<sequence>MKKRILYYIWMACAAVLLHSCEDVETHKPYGDDSGHAPGTVQVTSYEQIPGGVTLKFTAPTDEDLLYIKIKYTLDNGKEMEARASLYTDETTIEGFGNTNPKKLVISAVNKMEKEGEAIITEIVPGKPAYLTAIEEIEVNPTFGGIYIHTTNGGRNYLIFDVSTKDSKGNWNVEHTEYTSVKNIGFTLRGFSAEPHDFKVRVRDLYDNQSEEYLTTLTPLYEEKLDLTKFKTFYLANDIKMDNAGHTLESLFNGDHGLNSWNYAHGYDFNPSEFPVWFTFDMGQTAQLSRFTSWQRSMGGSYYYRAGAIKEWEVWGRSDLPSSDGSWDGWTKLADCESIKPSGWPAGSNSEEDITYASKGEEFEFPADIPPVRYIRFKILSTHDGAGLVVMQQLWFYGTPIQ</sequence>
<evidence type="ECO:0000313" key="8">
    <source>
        <dbReference type="Proteomes" id="UP000095541"/>
    </source>
</evidence>
<protein>
    <submittedName>
        <fullName evidence="4">Chitobiase</fullName>
    </submittedName>
    <submittedName>
        <fullName evidence="6">DUF4959 domain-containing protein</fullName>
    </submittedName>
</protein>